<evidence type="ECO:0000256" key="2">
    <source>
        <dbReference type="ARBA" id="ARBA00022630"/>
    </source>
</evidence>
<dbReference type="InterPro" id="IPR016166">
    <property type="entry name" value="FAD-bd_PCMH"/>
</dbReference>
<keyword evidence="5" id="KW-0732">Signal</keyword>
<evidence type="ECO:0000256" key="5">
    <source>
        <dbReference type="SAM" id="SignalP"/>
    </source>
</evidence>
<keyword evidence="3" id="KW-0274">FAD</keyword>
<evidence type="ECO:0000259" key="6">
    <source>
        <dbReference type="PROSITE" id="PS51387"/>
    </source>
</evidence>
<feature type="domain" description="FAD-binding PCMH-type" evidence="6">
    <location>
        <begin position="79"/>
        <end position="256"/>
    </location>
</feature>
<dbReference type="PANTHER" id="PTHR42973:SF22">
    <property type="entry name" value="FAD-BINDING PCMH-TYPE DOMAIN-CONTAINING PROTEIN-RELATED"/>
    <property type="match status" value="1"/>
</dbReference>
<dbReference type="GO" id="GO:0071949">
    <property type="term" value="F:FAD binding"/>
    <property type="evidence" value="ECO:0007669"/>
    <property type="project" value="InterPro"/>
</dbReference>
<reference evidence="7" key="1">
    <citation type="journal article" date="2020" name="Stud. Mycol.">
        <title>101 Dothideomycetes genomes: a test case for predicting lifestyles and emergence of pathogens.</title>
        <authorList>
            <person name="Haridas S."/>
            <person name="Albert R."/>
            <person name="Binder M."/>
            <person name="Bloem J."/>
            <person name="Labutti K."/>
            <person name="Salamov A."/>
            <person name="Andreopoulos B."/>
            <person name="Baker S."/>
            <person name="Barry K."/>
            <person name="Bills G."/>
            <person name="Bluhm B."/>
            <person name="Cannon C."/>
            <person name="Castanera R."/>
            <person name="Culley D."/>
            <person name="Daum C."/>
            <person name="Ezra D."/>
            <person name="Gonzalez J."/>
            <person name="Henrissat B."/>
            <person name="Kuo A."/>
            <person name="Liang C."/>
            <person name="Lipzen A."/>
            <person name="Lutzoni F."/>
            <person name="Magnuson J."/>
            <person name="Mondo S."/>
            <person name="Nolan M."/>
            <person name="Ohm R."/>
            <person name="Pangilinan J."/>
            <person name="Park H.-J."/>
            <person name="Ramirez L."/>
            <person name="Alfaro M."/>
            <person name="Sun H."/>
            <person name="Tritt A."/>
            <person name="Yoshinaga Y."/>
            <person name="Zwiers L.-H."/>
            <person name="Turgeon B."/>
            <person name="Goodwin S."/>
            <person name="Spatafora J."/>
            <person name="Crous P."/>
            <person name="Grigoriev I."/>
        </authorList>
    </citation>
    <scope>NUCLEOTIDE SEQUENCE</scope>
    <source>
        <strain evidence="7">CBS 116435</strain>
    </source>
</reference>
<keyword evidence="8" id="KW-1185">Reference proteome</keyword>
<comment type="caution">
    <text evidence="7">The sequence shown here is derived from an EMBL/GenBank/DDBJ whole genome shotgun (WGS) entry which is preliminary data.</text>
</comment>
<feature type="signal peptide" evidence="5">
    <location>
        <begin position="1"/>
        <end position="20"/>
    </location>
</feature>
<dbReference type="AlphaFoldDB" id="A0A9P4UJL4"/>
<organism evidence="7 8">
    <name type="scientific">Polychaeton citri CBS 116435</name>
    <dbReference type="NCBI Taxonomy" id="1314669"/>
    <lineage>
        <taxon>Eukaryota</taxon>
        <taxon>Fungi</taxon>
        <taxon>Dikarya</taxon>
        <taxon>Ascomycota</taxon>
        <taxon>Pezizomycotina</taxon>
        <taxon>Dothideomycetes</taxon>
        <taxon>Dothideomycetidae</taxon>
        <taxon>Capnodiales</taxon>
        <taxon>Capnodiaceae</taxon>
        <taxon>Polychaeton</taxon>
    </lineage>
</organism>
<evidence type="ECO:0000313" key="8">
    <source>
        <dbReference type="Proteomes" id="UP000799441"/>
    </source>
</evidence>
<dbReference type="SUPFAM" id="SSF56176">
    <property type="entry name" value="FAD-binding/transporter-associated domain-like"/>
    <property type="match status" value="1"/>
</dbReference>
<keyword evidence="2" id="KW-0285">Flavoprotein</keyword>
<dbReference type="InterPro" id="IPR006094">
    <property type="entry name" value="Oxid_FAD_bind_N"/>
</dbReference>
<feature type="chain" id="PRO_5040268342" evidence="5">
    <location>
        <begin position="21"/>
        <end position="517"/>
    </location>
</feature>
<accession>A0A9P4UJL4</accession>
<proteinExistence type="inferred from homology"/>
<evidence type="ECO:0000313" key="7">
    <source>
        <dbReference type="EMBL" id="KAF2716504.1"/>
    </source>
</evidence>
<keyword evidence="4" id="KW-0560">Oxidoreductase</keyword>
<dbReference type="InterPro" id="IPR036318">
    <property type="entry name" value="FAD-bd_PCMH-like_sf"/>
</dbReference>
<dbReference type="InterPro" id="IPR050416">
    <property type="entry name" value="FAD-linked_Oxidoreductase"/>
</dbReference>
<dbReference type="Proteomes" id="UP000799441">
    <property type="component" value="Unassembled WGS sequence"/>
</dbReference>
<dbReference type="Pfam" id="PF01565">
    <property type="entry name" value="FAD_binding_4"/>
    <property type="match status" value="1"/>
</dbReference>
<gene>
    <name evidence="7" type="ORF">K431DRAFT_289362</name>
</gene>
<dbReference type="GO" id="GO:0016491">
    <property type="term" value="F:oxidoreductase activity"/>
    <property type="evidence" value="ECO:0007669"/>
    <property type="project" value="UniProtKB-KW"/>
</dbReference>
<evidence type="ECO:0000256" key="1">
    <source>
        <dbReference type="ARBA" id="ARBA00005466"/>
    </source>
</evidence>
<protein>
    <submittedName>
        <fullName evidence="7">Oxidoreductase FAD-binding protein</fullName>
    </submittedName>
</protein>
<dbReference type="Gene3D" id="3.30.465.10">
    <property type="match status" value="1"/>
</dbReference>
<name>A0A9P4UJL4_9PEZI</name>
<dbReference type="PROSITE" id="PS51387">
    <property type="entry name" value="FAD_PCMH"/>
    <property type="match status" value="1"/>
</dbReference>
<dbReference type="EMBL" id="MU003872">
    <property type="protein sequence ID" value="KAF2716504.1"/>
    <property type="molecule type" value="Genomic_DNA"/>
</dbReference>
<evidence type="ECO:0000256" key="3">
    <source>
        <dbReference type="ARBA" id="ARBA00022827"/>
    </source>
</evidence>
<dbReference type="PANTHER" id="PTHR42973">
    <property type="entry name" value="BINDING OXIDOREDUCTASE, PUTATIVE (AFU_ORTHOLOGUE AFUA_1G17690)-RELATED"/>
    <property type="match status" value="1"/>
</dbReference>
<evidence type="ECO:0000256" key="4">
    <source>
        <dbReference type="ARBA" id="ARBA00023002"/>
    </source>
</evidence>
<dbReference type="InterPro" id="IPR016169">
    <property type="entry name" value="FAD-bd_PCMH_sub2"/>
</dbReference>
<sequence>MKLLCPSVTLALAALCSAEAWQPWSDNGALRDIFQSSSYHHWKPSPCDILSRFLPGVISYPDNAAYNASIASYWSVQEESVLPSCVVSPKNVQEVSTAVHILNLFGRYVPGVAKFAIRSGGHTPWAGAANIEDGVTIDLTHLNQVTLSDDKSTVTIGPGNRWHDVYGTLVPQGLVTGGGRVAIVGVGGLVLGGGVSFFSPRKGFVCDSVTRFQVVLASGEVVNATKDSHHDLWLALKGGSNNFGIVTEIEQEVFEQGDFWGGFVGYTEDTFDAQFEAFEALLGTPDYDPYASLIASFVFNATSNSWYAAHNIEYTKPEAYPKFFENFTSLPSTFSTMRISNLTDFTVELAASNPLGRRQLFATGTYKNSAAMMKEIFEVANSTVQEISYVKGLSYSLSFQPEPTIITAQSIAQGGNSLGLTIEDGPIFNVLLTVSWDDEEYDAAVDAKAKELFVKSETKAKQTGHYNQYIYLNYAAPWQDPIKGYGSEVVAKLQATSKKYDPYGTFQKQVPGGFKLF</sequence>
<comment type="similarity">
    <text evidence="1">Belongs to the oxygen-dependent FAD-linked oxidoreductase family.</text>
</comment>
<dbReference type="OrthoDB" id="2151789at2759"/>